<protein>
    <submittedName>
        <fullName evidence="7">Protein turtle homolog B-like</fullName>
    </submittedName>
</protein>
<feature type="domain" description="Fibronectin type-III" evidence="5">
    <location>
        <begin position="48"/>
        <end position="144"/>
    </location>
</feature>
<feature type="region of interest" description="Disordered" evidence="4">
    <location>
        <begin position="708"/>
        <end position="876"/>
    </location>
</feature>
<dbReference type="PANTHER" id="PTHR12231">
    <property type="entry name" value="CTX-RELATED TYPE I TRANSMEMBRANE PROTEIN"/>
    <property type="match status" value="1"/>
</dbReference>
<feature type="compositionally biased region" description="Low complexity" evidence="4">
    <location>
        <begin position="750"/>
        <end position="773"/>
    </location>
</feature>
<dbReference type="SMART" id="SM00060">
    <property type="entry name" value="FN3"/>
    <property type="match status" value="2"/>
</dbReference>
<dbReference type="InterPro" id="IPR013783">
    <property type="entry name" value="Ig-like_fold"/>
</dbReference>
<dbReference type="InterPro" id="IPR051170">
    <property type="entry name" value="Neural/epithelial_adhesion"/>
</dbReference>
<accession>A0A6I9MY24</accession>
<dbReference type="InterPro" id="IPR003961">
    <property type="entry name" value="FN3_dom"/>
</dbReference>
<feature type="region of interest" description="Disordered" evidence="4">
    <location>
        <begin position="973"/>
        <end position="993"/>
    </location>
</feature>
<evidence type="ECO:0000256" key="3">
    <source>
        <dbReference type="ARBA" id="ARBA00023319"/>
    </source>
</evidence>
<feature type="region of interest" description="Disordered" evidence="4">
    <location>
        <begin position="547"/>
        <end position="608"/>
    </location>
</feature>
<dbReference type="GO" id="GO:0043005">
    <property type="term" value="C:neuron projection"/>
    <property type="evidence" value="ECO:0007669"/>
    <property type="project" value="TreeGrafter"/>
</dbReference>
<dbReference type="Gene3D" id="2.60.40.10">
    <property type="entry name" value="Immunoglobulins"/>
    <property type="match status" value="2"/>
</dbReference>
<evidence type="ECO:0000256" key="2">
    <source>
        <dbReference type="ARBA" id="ARBA00023157"/>
    </source>
</evidence>
<evidence type="ECO:0000256" key="4">
    <source>
        <dbReference type="SAM" id="MobiDB-lite"/>
    </source>
</evidence>
<feature type="compositionally biased region" description="Polar residues" evidence="4">
    <location>
        <begin position="555"/>
        <end position="564"/>
    </location>
</feature>
<dbReference type="SUPFAM" id="SSF49265">
    <property type="entry name" value="Fibronectin type III"/>
    <property type="match status" value="1"/>
</dbReference>
<feature type="region of interest" description="Disordered" evidence="4">
    <location>
        <begin position="297"/>
        <end position="326"/>
    </location>
</feature>
<feature type="compositionally biased region" description="Low complexity" evidence="4">
    <location>
        <begin position="344"/>
        <end position="354"/>
    </location>
</feature>
<organism evidence="6 7">
    <name type="scientific">Notothenia coriiceps</name>
    <name type="common">black rockcod</name>
    <dbReference type="NCBI Taxonomy" id="8208"/>
    <lineage>
        <taxon>Eukaryota</taxon>
        <taxon>Metazoa</taxon>
        <taxon>Chordata</taxon>
        <taxon>Craniata</taxon>
        <taxon>Vertebrata</taxon>
        <taxon>Euteleostomi</taxon>
        <taxon>Actinopterygii</taxon>
        <taxon>Neopterygii</taxon>
        <taxon>Teleostei</taxon>
        <taxon>Neoteleostei</taxon>
        <taxon>Acanthomorphata</taxon>
        <taxon>Eupercaria</taxon>
        <taxon>Perciformes</taxon>
        <taxon>Notothenioidei</taxon>
        <taxon>Nototheniidae</taxon>
        <taxon>Notothenia</taxon>
    </lineage>
</organism>
<feature type="region of interest" description="Disordered" evidence="4">
    <location>
        <begin position="626"/>
        <end position="686"/>
    </location>
</feature>
<feature type="domain" description="Fibronectin type-III" evidence="5">
    <location>
        <begin position="157"/>
        <end position="249"/>
    </location>
</feature>
<evidence type="ECO:0000256" key="1">
    <source>
        <dbReference type="ARBA" id="ARBA00022737"/>
    </source>
</evidence>
<gene>
    <name evidence="7" type="primary">LOC104945314</name>
</gene>
<dbReference type="CDD" id="cd00063">
    <property type="entry name" value="FN3"/>
    <property type="match status" value="2"/>
</dbReference>
<feature type="region of interest" description="Disordered" evidence="4">
    <location>
        <begin position="910"/>
        <end position="958"/>
    </location>
</feature>
<evidence type="ECO:0000313" key="7">
    <source>
        <dbReference type="RefSeq" id="XP_010769262.1"/>
    </source>
</evidence>
<dbReference type="FunFam" id="2.60.40.10:FF:000389">
    <property type="entry name" value="Immunoglobulin superfamily member 9B"/>
    <property type="match status" value="1"/>
</dbReference>
<keyword evidence="1" id="KW-0677">Repeat</keyword>
<evidence type="ECO:0000259" key="5">
    <source>
        <dbReference type="PROSITE" id="PS50853"/>
    </source>
</evidence>
<dbReference type="PROSITE" id="PS50853">
    <property type="entry name" value="FN3"/>
    <property type="match status" value="2"/>
</dbReference>
<proteinExistence type="predicted"/>
<feature type="region of interest" description="Disordered" evidence="4">
    <location>
        <begin position="339"/>
        <end position="381"/>
    </location>
</feature>
<name>A0A6I9MY24_9TELE</name>
<dbReference type="InterPro" id="IPR036116">
    <property type="entry name" value="FN3_sf"/>
</dbReference>
<dbReference type="Pfam" id="PF00041">
    <property type="entry name" value="fn3"/>
    <property type="match status" value="2"/>
</dbReference>
<sequence length="993" mass="108330">MRRGFTVAHLAALSRPLRVTGSQLTGVAGQRRQLCSGLSFMRSTSPHAPGNIHVLPSTTSANVSWEPGYDGGFEQTFSVWYGPVSKRTDFGPHDWHSMPVSGAQTWLVVTGLEAGTEYQFSVLAQNKLGTGPFSQVVTVNTLGSPLGTPEPLVLLTPPRCLTANRTQHGVLLTWLPPGNHSSPIDRYIMEFRLGERWEVLDDLIPSTETELIARDLVQESWYEFRVMAVMDDLISESSNVVGVSSTDPFPPAELPDEGLARPVVAGVVATICFLAAAVLFSTLAACFVNKQHRRKLKRKPDPPLSVTHFRKSIESPPPLTPLPGVEPCWDEPARSSFLPPPASPLLSSGKISPESSPPSRPRSLSSDGSQGPGLYVRKLPSPLRDREKELSFYKKTKRAIASKKYSVSKYESEVTTPIELISRGPDGRFTMESPPARRIHGFPFAEESDMYPEFRQSDEENDFDPGPLPPIMPTLRPQLSPTSSSLESTQPPNYSPRLHRAMEGMSFAEGSALHASGQAPASRYRGFPQGPFYGYLGSRIESGIPPPFYMPDISPRSSALSSPPGTAEGPFGYPSIPEESGEMEHHQYTASGHSLSHTHSPPCSPDSWQPHELPFLGLEGPRFIYPPHHPLHHSQDLPDPPPYPPHSHPHGRLHLSSLKDPSSPGLLQLEVPMAPQGRDRPMGPPVRRLTMQQAQSLGHLRHTAHGVGVPVLPYPDPAARAGSPSTAPSSSPQSWLSPRAHRRADPSLPPLVLQPSRLSPLSQSPLSTQPGSPDILVRPPPRPSILRTSRSLEMHEISLQPTVSFSRRSSPSASPTQSHATRQPSPSYHAHMSYASTAASYPSQSPSPPLEGRDVFGQRPSQRRTEEEMLPSEPSQLQISASGELLGASSDPAGSESLPALLHHCITKAKGGAANNNNNTTSVRRTGVCPSQTQQQSQTPQEGEDLHRKRKRQNKKNPYVYLTSFLHRRQSEDDQTGILASADSEGPNYGTLR</sequence>
<dbReference type="GeneID" id="104945314"/>
<feature type="compositionally biased region" description="Low complexity" evidence="4">
    <location>
        <begin position="717"/>
        <end position="738"/>
    </location>
</feature>
<dbReference type="KEGG" id="ncc:104945314"/>
<keyword evidence="3" id="KW-0393">Immunoglobulin domain</keyword>
<dbReference type="RefSeq" id="XP_010769262.1">
    <property type="nucleotide sequence ID" value="XM_010770960.1"/>
</dbReference>
<dbReference type="PANTHER" id="PTHR12231:SF240">
    <property type="entry name" value="PROTEIN TURTLE HOMOLOG B"/>
    <property type="match status" value="1"/>
</dbReference>
<dbReference type="Proteomes" id="UP000504611">
    <property type="component" value="Unplaced"/>
</dbReference>
<feature type="compositionally biased region" description="Low complexity" evidence="4">
    <location>
        <begin position="910"/>
        <end position="921"/>
    </location>
</feature>
<feature type="compositionally biased region" description="Polar residues" evidence="4">
    <location>
        <begin position="588"/>
        <end position="601"/>
    </location>
</feature>
<keyword evidence="6" id="KW-1185">Reference proteome</keyword>
<dbReference type="OrthoDB" id="6234674at2759"/>
<reference evidence="7" key="1">
    <citation type="submission" date="2025-08" db="UniProtKB">
        <authorList>
            <consortium name="RefSeq"/>
        </authorList>
    </citation>
    <scope>IDENTIFICATION</scope>
    <source>
        <tissue evidence="7">Muscle</tissue>
    </source>
</reference>
<evidence type="ECO:0000313" key="6">
    <source>
        <dbReference type="Proteomes" id="UP000504611"/>
    </source>
</evidence>
<keyword evidence="2" id="KW-1015">Disulfide bond</keyword>
<feature type="compositionally biased region" description="Low complexity" evidence="4">
    <location>
        <begin position="833"/>
        <end position="844"/>
    </location>
</feature>
<dbReference type="AlphaFoldDB" id="A0A6I9MY24"/>
<feature type="compositionally biased region" description="Low complexity" evidence="4">
    <location>
        <begin position="804"/>
        <end position="821"/>
    </location>
</feature>
<feature type="compositionally biased region" description="Low complexity" evidence="4">
    <location>
        <begin position="930"/>
        <end position="941"/>
    </location>
</feature>